<dbReference type="NCBIfam" id="TIGR01727">
    <property type="entry name" value="oligo_HPY"/>
    <property type="match status" value="1"/>
</dbReference>
<dbReference type="Proteomes" id="UP000215896">
    <property type="component" value="Unassembled WGS sequence"/>
</dbReference>
<evidence type="ECO:0000256" key="3">
    <source>
        <dbReference type="ARBA" id="ARBA00022741"/>
    </source>
</evidence>
<dbReference type="OrthoDB" id="5357528at2"/>
<dbReference type="EMBL" id="NMVO01000016">
    <property type="protein sequence ID" value="OYO10498.1"/>
    <property type="molecule type" value="Genomic_DNA"/>
</dbReference>
<protein>
    <submittedName>
        <fullName evidence="6">Peptide ABC transporter ATP-binding protein</fullName>
    </submittedName>
</protein>
<evidence type="ECO:0000313" key="7">
    <source>
        <dbReference type="Proteomes" id="UP000215896"/>
    </source>
</evidence>
<comment type="similarity">
    <text evidence="1">Belongs to the ABC transporter superfamily.</text>
</comment>
<dbReference type="AlphaFoldDB" id="A0A255G3J2"/>
<keyword evidence="4 6" id="KW-0067">ATP-binding</keyword>
<dbReference type="RefSeq" id="WP_094406230.1">
    <property type="nucleotide sequence ID" value="NZ_NMVO01000016.1"/>
</dbReference>
<dbReference type="GO" id="GO:0015833">
    <property type="term" value="P:peptide transport"/>
    <property type="evidence" value="ECO:0007669"/>
    <property type="project" value="InterPro"/>
</dbReference>
<feature type="domain" description="ABC transporter" evidence="5">
    <location>
        <begin position="12"/>
        <end position="261"/>
    </location>
</feature>
<dbReference type="InterPro" id="IPR017871">
    <property type="entry name" value="ABC_transporter-like_CS"/>
</dbReference>
<dbReference type="Pfam" id="PF00005">
    <property type="entry name" value="ABC_tran"/>
    <property type="match status" value="1"/>
</dbReference>
<dbReference type="Gene3D" id="3.40.50.300">
    <property type="entry name" value="P-loop containing nucleotide triphosphate hydrolases"/>
    <property type="match status" value="1"/>
</dbReference>
<reference evidence="6 7" key="1">
    <citation type="submission" date="2017-07" db="EMBL/GenBank/DDBJ databases">
        <title>Draft whole genome sequences of clinical Proprionibacteriaceae strains.</title>
        <authorList>
            <person name="Bernier A.-M."/>
            <person name="Bernard K."/>
            <person name="Domingo M.-C."/>
        </authorList>
    </citation>
    <scope>NUCLEOTIDE SEQUENCE [LARGE SCALE GENOMIC DNA]</scope>
    <source>
        <strain evidence="6 7">NML 030167</strain>
    </source>
</reference>
<dbReference type="PROSITE" id="PS50893">
    <property type="entry name" value="ABC_TRANSPORTER_2"/>
    <property type="match status" value="1"/>
</dbReference>
<dbReference type="GO" id="GO:0016887">
    <property type="term" value="F:ATP hydrolysis activity"/>
    <property type="evidence" value="ECO:0007669"/>
    <property type="project" value="InterPro"/>
</dbReference>
<comment type="caution">
    <text evidence="6">The sequence shown here is derived from an EMBL/GenBank/DDBJ whole genome shotgun (WGS) entry which is preliminary data.</text>
</comment>
<organism evidence="6 7">
    <name type="scientific">Enemella evansiae</name>
    <dbReference type="NCBI Taxonomy" id="2016499"/>
    <lineage>
        <taxon>Bacteria</taxon>
        <taxon>Bacillati</taxon>
        <taxon>Actinomycetota</taxon>
        <taxon>Actinomycetes</taxon>
        <taxon>Propionibacteriales</taxon>
        <taxon>Propionibacteriaceae</taxon>
        <taxon>Enemella</taxon>
    </lineage>
</organism>
<dbReference type="Pfam" id="PF08352">
    <property type="entry name" value="oligo_HPY"/>
    <property type="match status" value="1"/>
</dbReference>
<dbReference type="CDD" id="cd03257">
    <property type="entry name" value="ABC_NikE_OppD_transporters"/>
    <property type="match status" value="1"/>
</dbReference>
<keyword evidence="2" id="KW-0813">Transport</keyword>
<dbReference type="InterPro" id="IPR013563">
    <property type="entry name" value="Oligopep_ABC_C"/>
</dbReference>
<sequence length="347" mass="37744">MSETGREQTTVLSVESARKEFSIRGVGPGRRRLTAVDGVDLSVGRGETVALVGESGSGKSTLGRLMLGLDKPTAGRVLHHGDDLASMDRERWRQYRRAVQAVFQDTGSSLNPRHTIAESVALGLRHNRGMAERPALARARELLAEVDLDPEVFARRHPLELSGGQRQRVSIARAIASDPEVIVADEAVSALDVSVRAQVLKVFKRMQQENGVGYLFITHDLGVVRAISDRVVVMYLGRVVHVGPARPVMEDPAHPYTRALLDAAPVPDPAVRGRERIRLRGDLPSPVSPPSGCHFHTRCPLATERCRTESPELLPDPRHPGVLTACFHADRVPELAQRAGITGATDG</sequence>
<dbReference type="GO" id="GO:0005524">
    <property type="term" value="F:ATP binding"/>
    <property type="evidence" value="ECO:0007669"/>
    <property type="project" value="UniProtKB-KW"/>
</dbReference>
<dbReference type="PROSITE" id="PS00211">
    <property type="entry name" value="ABC_TRANSPORTER_1"/>
    <property type="match status" value="1"/>
</dbReference>
<keyword evidence="3" id="KW-0547">Nucleotide-binding</keyword>
<dbReference type="PANTHER" id="PTHR43776:SF7">
    <property type="entry name" value="D,D-DIPEPTIDE TRANSPORT ATP-BINDING PROTEIN DDPF-RELATED"/>
    <property type="match status" value="1"/>
</dbReference>
<evidence type="ECO:0000313" key="6">
    <source>
        <dbReference type="EMBL" id="OYO10498.1"/>
    </source>
</evidence>
<dbReference type="SMART" id="SM00382">
    <property type="entry name" value="AAA"/>
    <property type="match status" value="1"/>
</dbReference>
<dbReference type="InterPro" id="IPR027417">
    <property type="entry name" value="P-loop_NTPase"/>
</dbReference>
<proteinExistence type="inferred from homology"/>
<evidence type="ECO:0000256" key="2">
    <source>
        <dbReference type="ARBA" id="ARBA00022448"/>
    </source>
</evidence>
<dbReference type="InterPro" id="IPR003439">
    <property type="entry name" value="ABC_transporter-like_ATP-bd"/>
</dbReference>
<dbReference type="FunFam" id="3.40.50.300:FF:000016">
    <property type="entry name" value="Oligopeptide ABC transporter ATP-binding component"/>
    <property type="match status" value="1"/>
</dbReference>
<dbReference type="SUPFAM" id="SSF52540">
    <property type="entry name" value="P-loop containing nucleoside triphosphate hydrolases"/>
    <property type="match status" value="1"/>
</dbReference>
<accession>A0A255G3J2</accession>
<evidence type="ECO:0000256" key="1">
    <source>
        <dbReference type="ARBA" id="ARBA00005417"/>
    </source>
</evidence>
<dbReference type="PANTHER" id="PTHR43776">
    <property type="entry name" value="TRANSPORT ATP-BINDING PROTEIN"/>
    <property type="match status" value="1"/>
</dbReference>
<name>A0A255G3J2_9ACTN</name>
<dbReference type="InterPro" id="IPR003593">
    <property type="entry name" value="AAA+_ATPase"/>
</dbReference>
<evidence type="ECO:0000259" key="5">
    <source>
        <dbReference type="PROSITE" id="PS50893"/>
    </source>
</evidence>
<evidence type="ECO:0000256" key="4">
    <source>
        <dbReference type="ARBA" id="ARBA00022840"/>
    </source>
</evidence>
<keyword evidence="7" id="KW-1185">Reference proteome</keyword>
<gene>
    <name evidence="6" type="ORF">CGZ94_15875</name>
</gene>
<dbReference type="GO" id="GO:0055085">
    <property type="term" value="P:transmembrane transport"/>
    <property type="evidence" value="ECO:0007669"/>
    <property type="project" value="UniProtKB-ARBA"/>
</dbReference>
<dbReference type="InterPro" id="IPR050319">
    <property type="entry name" value="ABC_transp_ATP-bind"/>
</dbReference>